<sequence length="364" mass="40680">MAAISSSAEYNRMKEVKEFDETKMGVKGLSDSGITTIPKFFVQTPETRSTLKQNCLKDQGIPLIDLSQINSLDHRPKIVDELRNAAKRWGFFQVINHGVPLSVLDKTIESIKSFHEQPQEVKAKHYVRSEQSGVTYASNIDLFRSKAASWHDYVHVWMSPEPADVDQIPAACRSEIVAWDKEATRVAETVAELLSEGLGVGATKLKEAGLLVTKTIAGVYYPYCPQPDMTLGLNHHTDAGVLTVLLENQLVGLQVKHEGEWVDVKPVPGSLIINIGDALQIMSNGEYISVEHRVLANSIKEPRISVVEFFGMDKRAESRRYGPLPELVSPERPAMYRNFTLKEFLENLFSKGLDSKSLVEKLMV</sequence>
<organism evidence="1 2">
    <name type="scientific">Vaccinium darrowii</name>
    <dbReference type="NCBI Taxonomy" id="229202"/>
    <lineage>
        <taxon>Eukaryota</taxon>
        <taxon>Viridiplantae</taxon>
        <taxon>Streptophyta</taxon>
        <taxon>Embryophyta</taxon>
        <taxon>Tracheophyta</taxon>
        <taxon>Spermatophyta</taxon>
        <taxon>Magnoliopsida</taxon>
        <taxon>eudicotyledons</taxon>
        <taxon>Gunneridae</taxon>
        <taxon>Pentapetalae</taxon>
        <taxon>asterids</taxon>
        <taxon>Ericales</taxon>
        <taxon>Ericaceae</taxon>
        <taxon>Vaccinioideae</taxon>
        <taxon>Vaccinieae</taxon>
        <taxon>Vaccinium</taxon>
    </lineage>
</organism>
<protein>
    <submittedName>
        <fullName evidence="1">Uncharacterized protein</fullName>
    </submittedName>
</protein>
<dbReference type="EMBL" id="CM037161">
    <property type="protein sequence ID" value="KAH7856082.1"/>
    <property type="molecule type" value="Genomic_DNA"/>
</dbReference>
<evidence type="ECO:0000313" key="2">
    <source>
        <dbReference type="Proteomes" id="UP000828048"/>
    </source>
</evidence>
<keyword evidence="2" id="KW-1185">Reference proteome</keyword>
<gene>
    <name evidence="1" type="ORF">Vadar_032526</name>
</gene>
<name>A0ACB7YRM0_9ERIC</name>
<dbReference type="Proteomes" id="UP000828048">
    <property type="component" value="Chromosome 11"/>
</dbReference>
<evidence type="ECO:0000313" key="1">
    <source>
        <dbReference type="EMBL" id="KAH7856082.1"/>
    </source>
</evidence>
<proteinExistence type="predicted"/>
<reference evidence="1 2" key="1">
    <citation type="journal article" date="2021" name="Hortic Res">
        <title>High-quality reference genome and annotation aids understanding of berry development for evergreen blueberry (Vaccinium darrowii).</title>
        <authorList>
            <person name="Yu J."/>
            <person name="Hulse-Kemp A.M."/>
            <person name="Babiker E."/>
            <person name="Staton M."/>
        </authorList>
    </citation>
    <scope>NUCLEOTIDE SEQUENCE [LARGE SCALE GENOMIC DNA]</scope>
    <source>
        <strain evidence="2">cv. NJ 8807/NJ 8810</strain>
        <tissue evidence="1">Young leaf</tissue>
    </source>
</reference>
<accession>A0ACB7YRM0</accession>
<comment type="caution">
    <text evidence="1">The sequence shown here is derived from an EMBL/GenBank/DDBJ whole genome shotgun (WGS) entry which is preliminary data.</text>
</comment>